<comment type="similarity">
    <text evidence="2">Belongs to the nematode transthyretin-like family.</text>
</comment>
<accession>A0A915ATB8</accession>
<evidence type="ECO:0000313" key="7">
    <source>
        <dbReference type="WBParaSite" id="PgR015_g046_t01"/>
    </source>
</evidence>
<comment type="subcellular location">
    <subcellularLocation>
        <location evidence="1">Secreted</location>
    </subcellularLocation>
</comment>
<evidence type="ECO:0000256" key="3">
    <source>
        <dbReference type="ARBA" id="ARBA00022525"/>
    </source>
</evidence>
<protein>
    <submittedName>
        <fullName evidence="7">Transthyretin-like family protein</fullName>
    </submittedName>
</protein>
<feature type="signal peptide" evidence="5">
    <location>
        <begin position="1"/>
        <end position="19"/>
    </location>
</feature>
<keyword evidence="3" id="KW-0964">Secreted</keyword>
<evidence type="ECO:0000256" key="4">
    <source>
        <dbReference type="ARBA" id="ARBA00022729"/>
    </source>
</evidence>
<dbReference type="GO" id="GO:0005576">
    <property type="term" value="C:extracellular region"/>
    <property type="evidence" value="ECO:0007669"/>
    <property type="project" value="UniProtKB-SubCell"/>
</dbReference>
<feature type="chain" id="PRO_5037769150" evidence="5">
    <location>
        <begin position="20"/>
        <end position="143"/>
    </location>
</feature>
<dbReference type="Proteomes" id="UP000887569">
    <property type="component" value="Unplaced"/>
</dbReference>
<keyword evidence="4 5" id="KW-0732">Signal</keyword>
<dbReference type="GO" id="GO:0009986">
    <property type="term" value="C:cell surface"/>
    <property type="evidence" value="ECO:0007669"/>
    <property type="project" value="InterPro"/>
</dbReference>
<organism evidence="6 7">
    <name type="scientific">Parascaris univalens</name>
    <name type="common">Nematode worm</name>
    <dbReference type="NCBI Taxonomy" id="6257"/>
    <lineage>
        <taxon>Eukaryota</taxon>
        <taxon>Metazoa</taxon>
        <taxon>Ecdysozoa</taxon>
        <taxon>Nematoda</taxon>
        <taxon>Chromadorea</taxon>
        <taxon>Rhabditida</taxon>
        <taxon>Spirurina</taxon>
        <taxon>Ascaridomorpha</taxon>
        <taxon>Ascaridoidea</taxon>
        <taxon>Ascarididae</taxon>
        <taxon>Parascaris</taxon>
    </lineage>
</organism>
<reference evidence="7" key="1">
    <citation type="submission" date="2022-11" db="UniProtKB">
        <authorList>
            <consortium name="WormBaseParasite"/>
        </authorList>
    </citation>
    <scope>IDENTIFICATION</scope>
</reference>
<evidence type="ECO:0000256" key="1">
    <source>
        <dbReference type="ARBA" id="ARBA00004613"/>
    </source>
</evidence>
<sequence>LRMLLSVVTVYALAGLSSALLEQSVGIRGQLICGNQPSRGDTLKLINHNTIEFDNEIASGTSDDQGIYQLSGDLSILKQLTTMNARLKITTSCNTAFLNPCSREITLGIPDEYVSRADSPNELFDGGVLQLQFKFDGEDHKCL</sequence>
<keyword evidence="6" id="KW-1185">Reference proteome</keyword>
<dbReference type="PANTHER" id="PTHR21700">
    <property type="entry name" value="TRANSTHYRETIN-LIKE FAMILY PROTEIN-RELATED"/>
    <property type="match status" value="1"/>
</dbReference>
<evidence type="ECO:0000313" key="6">
    <source>
        <dbReference type="Proteomes" id="UP000887569"/>
    </source>
</evidence>
<evidence type="ECO:0000256" key="5">
    <source>
        <dbReference type="SAM" id="SignalP"/>
    </source>
</evidence>
<evidence type="ECO:0000256" key="2">
    <source>
        <dbReference type="ARBA" id="ARBA00010112"/>
    </source>
</evidence>
<dbReference type="Pfam" id="PF01060">
    <property type="entry name" value="TTR-52"/>
    <property type="match status" value="1"/>
</dbReference>
<proteinExistence type="inferred from homology"/>
<name>A0A915ATB8_PARUN</name>
<dbReference type="AlphaFoldDB" id="A0A915ATB8"/>
<dbReference type="InterPro" id="IPR001534">
    <property type="entry name" value="Transthyretin-like"/>
</dbReference>
<dbReference type="InterPro" id="IPR038479">
    <property type="entry name" value="Transthyretin-like_sf"/>
</dbReference>
<dbReference type="Gene3D" id="2.60.40.3330">
    <property type="match status" value="1"/>
</dbReference>
<dbReference type="WBParaSite" id="PgR015_g046_t01">
    <property type="protein sequence ID" value="PgR015_g046_t01"/>
    <property type="gene ID" value="PgR015_g046"/>
</dbReference>